<protein>
    <submittedName>
        <fullName evidence="2">Uncharacterized protein</fullName>
    </submittedName>
</protein>
<gene>
    <name evidence="2" type="ORF">METZ01_LOCUS67577</name>
</gene>
<evidence type="ECO:0000313" key="2">
    <source>
        <dbReference type="EMBL" id="SVA14723.1"/>
    </source>
</evidence>
<name>A0A381TL38_9ZZZZ</name>
<proteinExistence type="predicted"/>
<sequence length="362" mass="41740">VKAETASFDLKNRVLTLPILKVTSADIMDMMTGHEVGHALWTLMEEWFKAIEEEKIHKQILNIVEDARIEKKIKRKYPGIVKSFIKGYKELAADGFFGHKAPDMQMPLIDRINLHAKMGWTGNIPFGDDEQWAVDAVAGVETFEDTKRVAKMLQMDYVESEQFKNDDFGDEFGQSRMDGGEEYDIPESDDTGDAFETTRESSEPDPEDFDGSTTDDLMDDEFDTESTFEDKKKELADTKADEYVYIKLPKPDLKRIIIPFKECDKLYGYMDKAYRPVYGQNEASVVSHISNTADEFAKFRRDSQKIINYMVKEFERRKAANEHRRVSIAKTGILDVNKLHKYRYDEDLFLKNAIMPDGKNHG</sequence>
<dbReference type="EMBL" id="UINC01004495">
    <property type="protein sequence ID" value="SVA14723.1"/>
    <property type="molecule type" value="Genomic_DNA"/>
</dbReference>
<dbReference type="AlphaFoldDB" id="A0A381TL38"/>
<reference evidence="2" key="1">
    <citation type="submission" date="2018-05" db="EMBL/GenBank/DDBJ databases">
        <authorList>
            <person name="Lanie J.A."/>
            <person name="Ng W.-L."/>
            <person name="Kazmierczak K.M."/>
            <person name="Andrzejewski T.M."/>
            <person name="Davidsen T.M."/>
            <person name="Wayne K.J."/>
            <person name="Tettelin H."/>
            <person name="Glass J.I."/>
            <person name="Rusch D."/>
            <person name="Podicherti R."/>
            <person name="Tsui H.-C.T."/>
            <person name="Winkler M.E."/>
        </authorList>
    </citation>
    <scope>NUCLEOTIDE SEQUENCE</scope>
</reference>
<feature type="non-terminal residue" evidence="2">
    <location>
        <position position="1"/>
    </location>
</feature>
<evidence type="ECO:0000256" key="1">
    <source>
        <dbReference type="SAM" id="MobiDB-lite"/>
    </source>
</evidence>
<accession>A0A381TL38</accession>
<feature type="compositionally biased region" description="Acidic residues" evidence="1">
    <location>
        <begin position="216"/>
        <end position="227"/>
    </location>
</feature>
<feature type="region of interest" description="Disordered" evidence="1">
    <location>
        <begin position="164"/>
        <end position="227"/>
    </location>
</feature>
<feature type="compositionally biased region" description="Acidic residues" evidence="1">
    <location>
        <begin position="180"/>
        <end position="193"/>
    </location>
</feature>
<feature type="non-terminal residue" evidence="2">
    <location>
        <position position="362"/>
    </location>
</feature>
<organism evidence="2">
    <name type="scientific">marine metagenome</name>
    <dbReference type="NCBI Taxonomy" id="408172"/>
    <lineage>
        <taxon>unclassified sequences</taxon>
        <taxon>metagenomes</taxon>
        <taxon>ecological metagenomes</taxon>
    </lineage>
</organism>